<accession>A0ABS7IIY5</accession>
<evidence type="ECO:0000313" key="1">
    <source>
        <dbReference type="EMBL" id="MBX5089369.1"/>
    </source>
</evidence>
<reference evidence="1 2" key="1">
    <citation type="submission" date="2020-04" db="EMBL/GenBank/DDBJ databases">
        <title>Global-level population genomics: horizontal gene transfer, symbiosis and evolution in Rhizobia.</title>
        <authorList>
            <person name="Gai Y."/>
        </authorList>
    </citation>
    <scope>NUCLEOTIDE SEQUENCE [LARGE SCALE GENOMIC DNA]</scope>
    <source>
        <strain evidence="1 2">BLR33</strain>
    </source>
</reference>
<dbReference type="RefSeq" id="WP_221119252.1">
    <property type="nucleotide sequence ID" value="NZ_JABDYF010000003.1"/>
</dbReference>
<organism evidence="1 2">
    <name type="scientific">Rhizobium lentis</name>
    <dbReference type="NCBI Taxonomy" id="1138194"/>
    <lineage>
        <taxon>Bacteria</taxon>
        <taxon>Pseudomonadati</taxon>
        <taxon>Pseudomonadota</taxon>
        <taxon>Alphaproteobacteria</taxon>
        <taxon>Hyphomicrobiales</taxon>
        <taxon>Rhizobiaceae</taxon>
        <taxon>Rhizobium/Agrobacterium group</taxon>
        <taxon>Rhizobium</taxon>
    </lineage>
</organism>
<name>A0ABS7IIY5_9HYPH</name>
<sequence>MIDHAQRQRATIARENLVFIAENISQEAFVMAVHRREYPAGSRWFWAIQQVWAPPSAAQDLQNKEAAE</sequence>
<protein>
    <submittedName>
        <fullName evidence="1">Uncharacterized protein</fullName>
    </submittedName>
</protein>
<proteinExistence type="predicted"/>
<dbReference type="EMBL" id="JABDYF010000003">
    <property type="protein sequence ID" value="MBX5089369.1"/>
    <property type="molecule type" value="Genomic_DNA"/>
</dbReference>
<gene>
    <name evidence="1" type="ORF">HJB60_09315</name>
</gene>
<keyword evidence="2" id="KW-1185">Reference proteome</keyword>
<dbReference type="Proteomes" id="UP000770629">
    <property type="component" value="Unassembled WGS sequence"/>
</dbReference>
<evidence type="ECO:0000313" key="2">
    <source>
        <dbReference type="Proteomes" id="UP000770629"/>
    </source>
</evidence>
<comment type="caution">
    <text evidence="1">The sequence shown here is derived from an EMBL/GenBank/DDBJ whole genome shotgun (WGS) entry which is preliminary data.</text>
</comment>